<dbReference type="SUPFAM" id="SSF52833">
    <property type="entry name" value="Thioredoxin-like"/>
    <property type="match status" value="1"/>
</dbReference>
<name>A0A7D8AE98_9MICO</name>
<evidence type="ECO:0000259" key="2">
    <source>
        <dbReference type="Pfam" id="PF00085"/>
    </source>
</evidence>
<dbReference type="EMBL" id="CP043732">
    <property type="protein sequence ID" value="QMU97944.1"/>
    <property type="molecule type" value="Genomic_DNA"/>
</dbReference>
<keyword evidence="1" id="KW-0472">Membrane</keyword>
<keyword evidence="1" id="KW-1133">Transmembrane helix</keyword>
<evidence type="ECO:0000256" key="1">
    <source>
        <dbReference type="SAM" id="Phobius"/>
    </source>
</evidence>
<keyword evidence="1" id="KW-0812">Transmembrane</keyword>
<proteinExistence type="predicted"/>
<dbReference type="CDD" id="cd02947">
    <property type="entry name" value="TRX_family"/>
    <property type="match status" value="1"/>
</dbReference>
<evidence type="ECO:0000313" key="4">
    <source>
        <dbReference type="Proteomes" id="UP000515708"/>
    </source>
</evidence>
<dbReference type="RefSeq" id="WP_182252953.1">
    <property type="nucleotide sequence ID" value="NZ_CP043732.1"/>
</dbReference>
<reference evidence="3 4" key="1">
    <citation type="journal article" date="2020" name="Front. Microbiol.">
        <title>Design of Bacterial Strain-Specific qPCR Assays Using NGS Data and Publicly Available Resources and Its Application to Track Biocontrol Strains.</title>
        <authorList>
            <person name="Hernandez I."/>
            <person name="Sant C."/>
            <person name="Martinez R."/>
            <person name="Fernandez C."/>
        </authorList>
    </citation>
    <scope>NUCLEOTIDE SEQUENCE [LARGE SCALE GENOMIC DNA]</scope>
    <source>
        <strain evidence="3 4">B24</strain>
    </source>
</reference>
<sequence length="141" mass="15183">MPLTTALITVGALLVATVVVGVVWRLGDGRRRRATGSVDISRLGLLRGRSALVLFSTETCSRCPQVRRMLHAVASERGAIDVHDVDLTHRADLAAENHVLSTPTTLLVDADARIVARFVGVPRRDEIAAALDELPARQETA</sequence>
<dbReference type="Gene3D" id="3.40.30.10">
    <property type="entry name" value="Glutaredoxin"/>
    <property type="match status" value="1"/>
</dbReference>
<dbReference type="AlphaFoldDB" id="A0A7D8AE98"/>
<accession>A0A7D8AE98</accession>
<feature type="domain" description="Thioredoxin" evidence="2">
    <location>
        <begin position="50"/>
        <end position="132"/>
    </location>
</feature>
<dbReference type="Proteomes" id="UP000515708">
    <property type="component" value="Chromosome"/>
</dbReference>
<feature type="transmembrane region" description="Helical" evidence="1">
    <location>
        <begin position="6"/>
        <end position="24"/>
    </location>
</feature>
<dbReference type="Pfam" id="PF00085">
    <property type="entry name" value="Thioredoxin"/>
    <property type="match status" value="1"/>
</dbReference>
<dbReference type="InterPro" id="IPR036249">
    <property type="entry name" value="Thioredoxin-like_sf"/>
</dbReference>
<evidence type="ECO:0000313" key="3">
    <source>
        <dbReference type="EMBL" id="QMU97944.1"/>
    </source>
</evidence>
<dbReference type="InterPro" id="IPR013766">
    <property type="entry name" value="Thioredoxin_domain"/>
</dbReference>
<organism evidence="3 4">
    <name type="scientific">Microbacterium esteraromaticum</name>
    <dbReference type="NCBI Taxonomy" id="57043"/>
    <lineage>
        <taxon>Bacteria</taxon>
        <taxon>Bacillati</taxon>
        <taxon>Actinomycetota</taxon>
        <taxon>Actinomycetes</taxon>
        <taxon>Micrococcales</taxon>
        <taxon>Microbacteriaceae</taxon>
        <taxon>Microbacterium</taxon>
    </lineage>
</organism>
<protein>
    <submittedName>
        <fullName evidence="3">Thioredoxin family protein</fullName>
    </submittedName>
</protein>
<gene>
    <name evidence="3" type="ORF">FVO59_12595</name>
</gene>